<organism evidence="4 5">
    <name type="scientific">Paramecium primaurelia</name>
    <dbReference type="NCBI Taxonomy" id="5886"/>
    <lineage>
        <taxon>Eukaryota</taxon>
        <taxon>Sar</taxon>
        <taxon>Alveolata</taxon>
        <taxon>Ciliophora</taxon>
        <taxon>Intramacronucleata</taxon>
        <taxon>Oligohymenophorea</taxon>
        <taxon>Peniculida</taxon>
        <taxon>Parameciidae</taxon>
        <taxon>Paramecium</taxon>
    </lineage>
</organism>
<feature type="chain" id="PRO_5035766877" description="GOLD domain-containing protein" evidence="2">
    <location>
        <begin position="16"/>
        <end position="196"/>
    </location>
</feature>
<feature type="domain" description="GOLD" evidence="3">
    <location>
        <begin position="18"/>
        <end position="187"/>
    </location>
</feature>
<comment type="caution">
    <text evidence="4">The sequence shown here is derived from an EMBL/GenBank/DDBJ whole genome shotgun (WGS) entry which is preliminary data.</text>
</comment>
<dbReference type="EMBL" id="CAJJDM010000060">
    <property type="protein sequence ID" value="CAD8078101.1"/>
    <property type="molecule type" value="Genomic_DNA"/>
</dbReference>
<protein>
    <recommendedName>
        <fullName evidence="3">GOLD domain-containing protein</fullName>
    </recommendedName>
</protein>
<dbReference type="InterPro" id="IPR009038">
    <property type="entry name" value="GOLD_dom"/>
</dbReference>
<reference evidence="4" key="1">
    <citation type="submission" date="2021-01" db="EMBL/GenBank/DDBJ databases">
        <authorList>
            <consortium name="Genoscope - CEA"/>
            <person name="William W."/>
        </authorList>
    </citation>
    <scope>NUCLEOTIDE SEQUENCE</scope>
</reference>
<keyword evidence="1" id="KW-0812">Transmembrane</keyword>
<gene>
    <name evidence="4" type="ORF">PPRIM_AZ9-3.1.T0590165</name>
</gene>
<evidence type="ECO:0000256" key="1">
    <source>
        <dbReference type="SAM" id="Phobius"/>
    </source>
</evidence>
<keyword evidence="1" id="KW-0472">Membrane</keyword>
<evidence type="ECO:0000256" key="2">
    <source>
        <dbReference type="SAM" id="SignalP"/>
    </source>
</evidence>
<feature type="signal peptide" evidence="2">
    <location>
        <begin position="1"/>
        <end position="15"/>
    </location>
</feature>
<dbReference type="Proteomes" id="UP000688137">
    <property type="component" value="Unassembled WGS sequence"/>
</dbReference>
<dbReference type="AlphaFoldDB" id="A0A8S1MI25"/>
<evidence type="ECO:0000259" key="3">
    <source>
        <dbReference type="Pfam" id="PF01105"/>
    </source>
</evidence>
<dbReference type="Pfam" id="PF01105">
    <property type="entry name" value="EMP24_GP25L"/>
    <property type="match status" value="1"/>
</dbReference>
<dbReference type="OMA" id="DREQMAN"/>
<sequence>MYISLLLIGIVKVMADNFGFIVQSGEQQCLQDQLLKGQMMALQIIANSTEFEFTVEQGQKDPQQIESRKNEILIKYTLTMWSNEYLKYCFRVFGSKNAKFDITYKKGDETVDREQMANKEDLDLIDGYLKQLDRVYAQMKDLNRFQKGSQENNQGLGETIGLQMTTFTMLTLLTLCISTYVMVKQIKVTIRKQKEK</sequence>
<evidence type="ECO:0000313" key="4">
    <source>
        <dbReference type="EMBL" id="CAD8078101.1"/>
    </source>
</evidence>
<keyword evidence="2" id="KW-0732">Signal</keyword>
<evidence type="ECO:0000313" key="5">
    <source>
        <dbReference type="Proteomes" id="UP000688137"/>
    </source>
</evidence>
<name>A0A8S1MI25_PARPR</name>
<keyword evidence="5" id="KW-1185">Reference proteome</keyword>
<feature type="transmembrane region" description="Helical" evidence="1">
    <location>
        <begin position="160"/>
        <end position="183"/>
    </location>
</feature>
<proteinExistence type="predicted"/>
<keyword evidence="1" id="KW-1133">Transmembrane helix</keyword>
<accession>A0A8S1MI25</accession>